<accession>A0A7I7SWL3</accession>
<dbReference type="EMBL" id="AP022595">
    <property type="protein sequence ID" value="BBY61404.1"/>
    <property type="molecule type" value="Genomic_DNA"/>
</dbReference>
<dbReference type="KEGG" id="msar:MSAR_45400"/>
<evidence type="ECO:0000313" key="2">
    <source>
        <dbReference type="Proteomes" id="UP000466445"/>
    </source>
</evidence>
<dbReference type="Proteomes" id="UP000466445">
    <property type="component" value="Chromosome"/>
</dbReference>
<dbReference type="AlphaFoldDB" id="A0A7I7SWL3"/>
<proteinExistence type="predicted"/>
<evidence type="ECO:0000313" key="1">
    <source>
        <dbReference type="EMBL" id="BBY61404.1"/>
    </source>
</evidence>
<reference evidence="1 2" key="1">
    <citation type="journal article" date="2019" name="Emerg. Microbes Infect.">
        <title>Comprehensive subspecies identification of 175 nontuberculous mycobacteria species based on 7547 genomic profiles.</title>
        <authorList>
            <person name="Matsumoto Y."/>
            <person name="Kinjo T."/>
            <person name="Motooka D."/>
            <person name="Nabeya D."/>
            <person name="Jung N."/>
            <person name="Uechi K."/>
            <person name="Horii T."/>
            <person name="Iida T."/>
            <person name="Fujita J."/>
            <person name="Nakamura S."/>
        </authorList>
    </citation>
    <scope>NUCLEOTIDE SEQUENCE [LARGE SCALE GENOMIC DNA]</scope>
    <source>
        <strain evidence="1 2">JCM 30395</strain>
    </source>
</reference>
<gene>
    <name evidence="1" type="ORF">MSAR_45400</name>
</gene>
<keyword evidence="2" id="KW-1185">Reference proteome</keyword>
<dbReference type="RefSeq" id="WP_163700614.1">
    <property type="nucleotide sequence ID" value="NZ_AP022595.1"/>
</dbReference>
<organism evidence="1 2">
    <name type="scientific">Mycolicibacterium sarraceniae</name>
    <dbReference type="NCBI Taxonomy" id="1534348"/>
    <lineage>
        <taxon>Bacteria</taxon>
        <taxon>Bacillati</taxon>
        <taxon>Actinomycetota</taxon>
        <taxon>Actinomycetes</taxon>
        <taxon>Mycobacteriales</taxon>
        <taxon>Mycobacteriaceae</taxon>
        <taxon>Mycolicibacterium</taxon>
    </lineage>
</organism>
<protein>
    <submittedName>
        <fullName evidence="1">Uncharacterized protein</fullName>
    </submittedName>
</protein>
<sequence length="62" mass="6741">MIGCSAAVAATGTTRAARLTEIRLDTNASMTENIARCPRFGYVETHRGGQDGVRRVFVSKRL</sequence>
<name>A0A7I7SWL3_9MYCO</name>